<dbReference type="EMBL" id="AP014924">
    <property type="protein sequence ID" value="BAS27799.1"/>
    <property type="molecule type" value="Genomic_DNA"/>
</dbReference>
<dbReference type="RefSeq" id="WP_068137161.1">
    <property type="nucleotide sequence ID" value="NZ_AP014924.1"/>
</dbReference>
<dbReference type="KEGG" id="lpil:LIP_1958"/>
<dbReference type="InterPro" id="IPR036249">
    <property type="entry name" value="Thioredoxin-like_sf"/>
</dbReference>
<dbReference type="Proteomes" id="UP000065807">
    <property type="component" value="Chromosome"/>
</dbReference>
<accession>A0A0K2SLU9</accession>
<keyword evidence="3" id="KW-1185">Reference proteome</keyword>
<reference evidence="3" key="1">
    <citation type="submission" date="2015-07" db="EMBL/GenBank/DDBJ databases">
        <title>Complete genome sequence and phylogenetic analysis of Limnochorda pilosa.</title>
        <authorList>
            <person name="Watanabe M."/>
            <person name="Kojima H."/>
            <person name="Fukui M."/>
        </authorList>
    </citation>
    <scope>NUCLEOTIDE SEQUENCE [LARGE SCALE GENOMIC DNA]</scope>
    <source>
        <strain evidence="3">HC45</strain>
    </source>
</reference>
<protein>
    <submittedName>
        <fullName evidence="2">Uncharacterized protein</fullName>
    </submittedName>
</protein>
<gene>
    <name evidence="2" type="ORF">LIP_1958</name>
</gene>
<name>A0A0K2SLU9_LIMPI</name>
<organism evidence="2 3">
    <name type="scientific">Limnochorda pilosa</name>
    <dbReference type="NCBI Taxonomy" id="1555112"/>
    <lineage>
        <taxon>Bacteria</taxon>
        <taxon>Bacillati</taxon>
        <taxon>Bacillota</taxon>
        <taxon>Limnochordia</taxon>
        <taxon>Limnochordales</taxon>
        <taxon>Limnochordaceae</taxon>
        <taxon>Limnochorda</taxon>
    </lineage>
</organism>
<evidence type="ECO:0000256" key="1">
    <source>
        <dbReference type="ARBA" id="ARBA00010996"/>
    </source>
</evidence>
<reference evidence="3" key="2">
    <citation type="journal article" date="2016" name="Int. J. Syst. Evol. Microbiol.">
        <title>Complete genome sequence and cell structure of Limnochorda pilosa, a Gram-negative spore-former within the phylum Firmicutes.</title>
        <authorList>
            <person name="Watanabe M."/>
            <person name="Kojima H."/>
            <person name="Fukui M."/>
        </authorList>
    </citation>
    <scope>NUCLEOTIDE SEQUENCE [LARGE SCALE GENOMIC DNA]</scope>
    <source>
        <strain evidence="3">HC45</strain>
    </source>
</reference>
<evidence type="ECO:0000313" key="2">
    <source>
        <dbReference type="EMBL" id="BAS27799.1"/>
    </source>
</evidence>
<dbReference type="STRING" id="1555112.LIP_1958"/>
<comment type="similarity">
    <text evidence="1">Belongs to the SCO1/2 family.</text>
</comment>
<dbReference type="OrthoDB" id="9790194at2"/>
<dbReference type="SUPFAM" id="SSF52833">
    <property type="entry name" value="Thioredoxin-like"/>
    <property type="match status" value="1"/>
</dbReference>
<evidence type="ECO:0000313" key="3">
    <source>
        <dbReference type="Proteomes" id="UP000065807"/>
    </source>
</evidence>
<dbReference type="Gene3D" id="3.40.30.10">
    <property type="entry name" value="Glutaredoxin"/>
    <property type="match status" value="1"/>
</dbReference>
<dbReference type="InterPro" id="IPR003782">
    <property type="entry name" value="SCO1/SenC"/>
</dbReference>
<proteinExistence type="inferred from homology"/>
<sequence length="244" mass="26144">MKPGVRQRVRPRWSLIALGAGVLSAAGLFYFALAQPVKVLPLMEPAPVFELVDATGAPFRSHERDGRIEIYFFGASRDTGRIEELFALMRDGAQELASRGWLGRRAELAFVTLDPDHDDPTVLADLSQVVGAPEMTEAQESPGPAGRGLHFLSGSPVAVKLAVGSGFGLYYEPPVQVGKGLRFVYEPTVIVVDGGGTVRGRYPAAAIDPEILVRDVGLLVEEADAAGASRLLFAGAHLFLCYAR</sequence>
<dbReference type="Pfam" id="PF02630">
    <property type="entry name" value="SCO1-SenC"/>
    <property type="match status" value="1"/>
</dbReference>
<dbReference type="AlphaFoldDB" id="A0A0K2SLU9"/>